<evidence type="ECO:0000313" key="4">
    <source>
        <dbReference type="Proteomes" id="UP000279422"/>
    </source>
</evidence>
<keyword evidence="1" id="KW-1133">Transmembrane helix</keyword>
<feature type="domain" description="CAAX prenyl protease 2/Lysostaphin resistance protein A-like" evidence="2">
    <location>
        <begin position="126"/>
        <end position="241"/>
    </location>
</feature>
<accession>A0A497E4V1</accession>
<evidence type="ECO:0000259" key="2">
    <source>
        <dbReference type="Pfam" id="PF02517"/>
    </source>
</evidence>
<dbReference type="GO" id="GO:0004175">
    <property type="term" value="F:endopeptidase activity"/>
    <property type="evidence" value="ECO:0007669"/>
    <property type="project" value="UniProtKB-ARBA"/>
</dbReference>
<protein>
    <recommendedName>
        <fullName evidence="2">CAAX prenyl protease 2/Lysostaphin resistance protein A-like domain-containing protein</fullName>
    </recommendedName>
</protein>
<evidence type="ECO:0000256" key="1">
    <source>
        <dbReference type="SAM" id="Phobius"/>
    </source>
</evidence>
<dbReference type="GO" id="GO:0080120">
    <property type="term" value="P:CAAX-box protein maturation"/>
    <property type="evidence" value="ECO:0007669"/>
    <property type="project" value="UniProtKB-ARBA"/>
</dbReference>
<name>A0A497E4V1_UNCAE</name>
<dbReference type="AlphaFoldDB" id="A0A497E4V1"/>
<feature type="transmembrane region" description="Helical" evidence="1">
    <location>
        <begin position="205"/>
        <end position="224"/>
    </location>
</feature>
<dbReference type="EMBL" id="QMPZ01000048">
    <property type="protein sequence ID" value="RLE09386.1"/>
    <property type="molecule type" value="Genomic_DNA"/>
</dbReference>
<feature type="transmembrane region" description="Helical" evidence="1">
    <location>
        <begin position="142"/>
        <end position="161"/>
    </location>
</feature>
<dbReference type="Pfam" id="PF02517">
    <property type="entry name" value="Rce1-like"/>
    <property type="match status" value="1"/>
</dbReference>
<keyword evidence="1" id="KW-0812">Transmembrane</keyword>
<dbReference type="Proteomes" id="UP000279422">
    <property type="component" value="Unassembled WGS sequence"/>
</dbReference>
<evidence type="ECO:0000313" key="3">
    <source>
        <dbReference type="EMBL" id="RLE09386.1"/>
    </source>
</evidence>
<proteinExistence type="predicted"/>
<organism evidence="3 4">
    <name type="scientific">Aerophobetes bacterium</name>
    <dbReference type="NCBI Taxonomy" id="2030807"/>
    <lineage>
        <taxon>Bacteria</taxon>
        <taxon>Candidatus Aerophobota</taxon>
    </lineage>
</organism>
<feature type="transmembrane region" description="Helical" evidence="1">
    <location>
        <begin position="170"/>
        <end position="193"/>
    </location>
</feature>
<reference evidence="3 4" key="1">
    <citation type="submission" date="2018-06" db="EMBL/GenBank/DDBJ databases">
        <title>Extensive metabolic versatility and redundancy in microbially diverse, dynamic hydrothermal sediments.</title>
        <authorList>
            <person name="Dombrowski N."/>
            <person name="Teske A."/>
            <person name="Baker B.J."/>
        </authorList>
    </citation>
    <scope>NUCLEOTIDE SEQUENCE [LARGE SCALE GENOMIC DNA]</scope>
    <source>
        <strain evidence="3">B47_G16</strain>
    </source>
</reference>
<sequence length="250" mass="27808">MRKLSLSMKIYIGLIITLAILAAINVFLPQGSFLPISPEQELPAPRAVLALVNAAIMLILYGGLGFIGLKLSQKLGFAEIWDSKVSNKQRFLIPVVVGISIGVFFILIDAILSRFHTLGPPSHPPFPTSLVASAAAAIGEELIFRLFFISFWVWLISYVVLKKKWQNQIFWLITAFSALAFALGHISSVMLLFDLNIVNEMPLALMSEIILLNGVLSIFAAYYFRKFGFLASVGIHFWTDVVWHVVWGVI</sequence>
<feature type="transmembrane region" description="Helical" evidence="1">
    <location>
        <begin position="91"/>
        <end position="112"/>
    </location>
</feature>
<keyword evidence="1" id="KW-0472">Membrane</keyword>
<dbReference type="InterPro" id="IPR003675">
    <property type="entry name" value="Rce1/LyrA-like_dom"/>
</dbReference>
<feature type="transmembrane region" description="Helical" evidence="1">
    <location>
        <begin position="10"/>
        <end position="28"/>
    </location>
</feature>
<feature type="transmembrane region" description="Helical" evidence="1">
    <location>
        <begin position="48"/>
        <end position="71"/>
    </location>
</feature>
<gene>
    <name evidence="3" type="ORF">DRJ00_04335</name>
</gene>
<comment type="caution">
    <text evidence="3">The sequence shown here is derived from an EMBL/GenBank/DDBJ whole genome shotgun (WGS) entry which is preliminary data.</text>
</comment>